<evidence type="ECO:0000256" key="2">
    <source>
        <dbReference type="ARBA" id="ARBA00010801"/>
    </source>
</evidence>
<dbReference type="PANTHER" id="PTHR12214">
    <property type="entry name" value="GC-RICH SEQUENCE DNA-BINDING FACTOR"/>
    <property type="match status" value="1"/>
</dbReference>
<dbReference type="GO" id="GO:0003677">
    <property type="term" value="F:DNA binding"/>
    <property type="evidence" value="ECO:0007669"/>
    <property type="project" value="InterPro"/>
</dbReference>
<accession>A0A7G2F831</accession>
<feature type="compositionally biased region" description="Polar residues" evidence="4">
    <location>
        <begin position="28"/>
        <end position="42"/>
    </location>
</feature>
<proteinExistence type="inferred from homology"/>
<evidence type="ECO:0000313" key="6">
    <source>
        <dbReference type="EMBL" id="CAD5331206.1"/>
    </source>
</evidence>
<comment type="subcellular location">
    <subcellularLocation>
        <location evidence="1">Nucleus</location>
    </subcellularLocation>
</comment>
<comment type="similarity">
    <text evidence="2">Belongs to the GCF family.</text>
</comment>
<dbReference type="GO" id="GO:0000398">
    <property type="term" value="P:mRNA splicing, via spliceosome"/>
    <property type="evidence" value="ECO:0007669"/>
    <property type="project" value="InterPro"/>
</dbReference>
<evidence type="ECO:0000256" key="3">
    <source>
        <dbReference type="ARBA" id="ARBA00023242"/>
    </source>
</evidence>
<dbReference type="Pfam" id="PF07842">
    <property type="entry name" value="GCFC"/>
    <property type="match status" value="1"/>
</dbReference>
<feature type="region of interest" description="Disordered" evidence="4">
    <location>
        <begin position="1"/>
        <end position="66"/>
    </location>
</feature>
<protein>
    <submittedName>
        <fullName evidence="6">(thale cress) hypothetical protein</fullName>
    </submittedName>
</protein>
<dbReference type="AlphaFoldDB" id="A0A7G2F831"/>
<keyword evidence="3" id="KW-0539">Nucleus</keyword>
<name>A0A7G2F831_ARATH</name>
<dbReference type="InterPro" id="IPR012890">
    <property type="entry name" value="GCFC2-like"/>
</dbReference>
<dbReference type="Proteomes" id="UP000516314">
    <property type="component" value="Chromosome 5"/>
</dbReference>
<gene>
    <name evidence="6" type="ORF">AT9943_LOCUS18695</name>
</gene>
<dbReference type="EMBL" id="LR881470">
    <property type="protein sequence ID" value="CAD5331206.1"/>
    <property type="molecule type" value="Genomic_DNA"/>
</dbReference>
<evidence type="ECO:0000313" key="7">
    <source>
        <dbReference type="Proteomes" id="UP000516314"/>
    </source>
</evidence>
<dbReference type="InterPro" id="IPR022783">
    <property type="entry name" value="GCFC_dom"/>
</dbReference>
<dbReference type="GO" id="GO:0005634">
    <property type="term" value="C:nucleus"/>
    <property type="evidence" value="ECO:0007669"/>
    <property type="project" value="UniProtKB-SubCell"/>
</dbReference>
<feature type="compositionally biased region" description="Basic and acidic residues" evidence="4">
    <location>
        <begin position="57"/>
        <end position="66"/>
    </location>
</feature>
<dbReference type="PANTHER" id="PTHR12214:SF0">
    <property type="entry name" value="LD29489P"/>
    <property type="match status" value="1"/>
</dbReference>
<organism evidence="6 7">
    <name type="scientific">Arabidopsis thaliana</name>
    <name type="common">Mouse-ear cress</name>
    <dbReference type="NCBI Taxonomy" id="3702"/>
    <lineage>
        <taxon>Eukaryota</taxon>
        <taxon>Viridiplantae</taxon>
        <taxon>Streptophyta</taxon>
        <taxon>Embryophyta</taxon>
        <taxon>Tracheophyta</taxon>
        <taxon>Spermatophyta</taxon>
        <taxon>Magnoliopsida</taxon>
        <taxon>eudicotyledons</taxon>
        <taxon>Gunneridae</taxon>
        <taxon>Pentapetalae</taxon>
        <taxon>rosids</taxon>
        <taxon>malvids</taxon>
        <taxon>Brassicales</taxon>
        <taxon>Brassicaceae</taxon>
        <taxon>Camelineae</taxon>
        <taxon>Arabidopsis</taxon>
    </lineage>
</organism>
<evidence type="ECO:0000256" key="1">
    <source>
        <dbReference type="ARBA" id="ARBA00004123"/>
    </source>
</evidence>
<evidence type="ECO:0000256" key="4">
    <source>
        <dbReference type="SAM" id="MobiDB-lite"/>
    </source>
</evidence>
<sequence>MGTKQPRNYRRRCNDEIDGEDATAAAKPSSSDLYPAKPSSSDLYPWKRRKLPAIPTKNDDDAKGRDHAKSSWLLDLSRGDEFYTQEQMQQRLKEHSQDERPMEIVFNGERVRSIGMDGLSYVFVCPMPQTADDKMAALDRICNAYDERVNSRMPQEQPQMYAGRPEELAKEPDENLTMSIAAAESCPSAPVYKYASLQEISDFKSVFRNFMQRKQVDGYSLIVEGDSSTDDESDCETSAYEEARDSLLQRADKIFSDASVVYSELSRVKSIFKRGARHPSPAFRAAYTSLTVPSMYSPYLKLELLRWDPLHQDVDFSDMNWHGLLFHSRIVCGSTPVCTNPNFVSELVKYVAVPILHHRIVRCWDILSTRETRNVVAATSLVARYVFPSSEALAELSLAIHARLVEAIIAISV</sequence>
<reference evidence="6 7" key="1">
    <citation type="submission" date="2020-09" db="EMBL/GenBank/DDBJ databases">
        <authorList>
            <person name="Ashkenazy H."/>
        </authorList>
    </citation>
    <scope>NUCLEOTIDE SEQUENCE [LARGE SCALE GENOMIC DNA]</scope>
    <source>
        <strain evidence="7">cv. Cdm-0</strain>
    </source>
</reference>
<evidence type="ECO:0000259" key="5">
    <source>
        <dbReference type="Pfam" id="PF07842"/>
    </source>
</evidence>
<feature type="domain" description="GCF C-terminal" evidence="5">
    <location>
        <begin position="265"/>
        <end position="409"/>
    </location>
</feature>